<keyword evidence="1" id="KW-0812">Transmembrane</keyword>
<evidence type="ECO:0008006" key="4">
    <source>
        <dbReference type="Google" id="ProtNLM"/>
    </source>
</evidence>
<keyword evidence="3" id="KW-1185">Reference proteome</keyword>
<dbReference type="EMBL" id="SJPG01000001">
    <property type="protein sequence ID" value="TWT64431.1"/>
    <property type="molecule type" value="Genomic_DNA"/>
</dbReference>
<dbReference type="InterPro" id="IPR012340">
    <property type="entry name" value="NA-bd_OB-fold"/>
</dbReference>
<reference evidence="2 3" key="1">
    <citation type="submission" date="2019-02" db="EMBL/GenBank/DDBJ databases">
        <title>Deep-cultivation of Planctomycetes and their phenomic and genomic characterization uncovers novel biology.</title>
        <authorList>
            <person name="Wiegand S."/>
            <person name="Jogler M."/>
            <person name="Boedeker C."/>
            <person name="Pinto D."/>
            <person name="Vollmers J."/>
            <person name="Rivas-Marin E."/>
            <person name="Kohn T."/>
            <person name="Peeters S.H."/>
            <person name="Heuer A."/>
            <person name="Rast P."/>
            <person name="Oberbeckmann S."/>
            <person name="Bunk B."/>
            <person name="Jeske O."/>
            <person name="Meyerdierks A."/>
            <person name="Storesund J.E."/>
            <person name="Kallscheuer N."/>
            <person name="Luecker S."/>
            <person name="Lage O.M."/>
            <person name="Pohl T."/>
            <person name="Merkel B.J."/>
            <person name="Hornburger P."/>
            <person name="Mueller R.-W."/>
            <person name="Bruemmer F."/>
            <person name="Labrenz M."/>
            <person name="Spormann A.M."/>
            <person name="Op Den Camp H."/>
            <person name="Overmann J."/>
            <person name="Amann R."/>
            <person name="Jetten M.S.M."/>
            <person name="Mascher T."/>
            <person name="Medema M.H."/>
            <person name="Devos D.P."/>
            <person name="Kaster A.-K."/>
            <person name="Ovreas L."/>
            <person name="Rohde M."/>
            <person name="Galperin M.Y."/>
            <person name="Jogler C."/>
        </authorList>
    </citation>
    <scope>NUCLEOTIDE SEQUENCE [LARGE SCALE GENOMIC DNA]</scope>
    <source>
        <strain evidence="2 3">Pan54</strain>
    </source>
</reference>
<comment type="caution">
    <text evidence="2">The sequence shown here is derived from an EMBL/GenBank/DDBJ whole genome shotgun (WGS) entry which is preliminary data.</text>
</comment>
<evidence type="ECO:0000256" key="1">
    <source>
        <dbReference type="SAM" id="Phobius"/>
    </source>
</evidence>
<name>A0A5C5XPN4_9PLAN</name>
<sequence>MESLFTWCAVLGGTIFAVQFVMLLIGLDGSGDLDFDAPDLDVPDLDVPELEAPELGEDAAVGLRDAEVDFDHHSLTHSDGWFVGIVTFRSLVAATAVFGLTGRGVSEHLPPGQAFAVAALAGFGMLYMVGWSFKKLYQLKADGTVRISAAKGCTGTVYLTIPENNTGPGKVTVSVANRTMEYRAITQGEQLKTGTPIVVTNVISEDTVEVVSEVSVSAVNRSPANSA</sequence>
<feature type="transmembrane region" description="Helical" evidence="1">
    <location>
        <begin position="81"/>
        <end position="102"/>
    </location>
</feature>
<dbReference type="AlphaFoldDB" id="A0A5C5XPN4"/>
<evidence type="ECO:0000313" key="2">
    <source>
        <dbReference type="EMBL" id="TWT64431.1"/>
    </source>
</evidence>
<feature type="transmembrane region" description="Helical" evidence="1">
    <location>
        <begin position="114"/>
        <end position="133"/>
    </location>
</feature>
<feature type="transmembrane region" description="Helical" evidence="1">
    <location>
        <begin position="7"/>
        <end position="27"/>
    </location>
</feature>
<gene>
    <name evidence="2" type="ORF">Pan54_51940</name>
</gene>
<dbReference type="Proteomes" id="UP000316095">
    <property type="component" value="Unassembled WGS sequence"/>
</dbReference>
<keyword evidence="1" id="KW-0472">Membrane</keyword>
<dbReference type="Gene3D" id="2.40.50.140">
    <property type="entry name" value="Nucleic acid-binding proteins"/>
    <property type="match status" value="1"/>
</dbReference>
<protein>
    <recommendedName>
        <fullName evidence="4">NfeD-like C-terminal domain-containing protein</fullName>
    </recommendedName>
</protein>
<evidence type="ECO:0000313" key="3">
    <source>
        <dbReference type="Proteomes" id="UP000316095"/>
    </source>
</evidence>
<accession>A0A5C5XPN4</accession>
<proteinExistence type="predicted"/>
<dbReference type="OrthoDB" id="289477at2"/>
<keyword evidence="1" id="KW-1133">Transmembrane helix</keyword>
<dbReference type="RefSeq" id="WP_146506144.1">
    <property type="nucleotide sequence ID" value="NZ_SJPG01000001.1"/>
</dbReference>
<organism evidence="2 3">
    <name type="scientific">Rubinisphaera italica</name>
    <dbReference type="NCBI Taxonomy" id="2527969"/>
    <lineage>
        <taxon>Bacteria</taxon>
        <taxon>Pseudomonadati</taxon>
        <taxon>Planctomycetota</taxon>
        <taxon>Planctomycetia</taxon>
        <taxon>Planctomycetales</taxon>
        <taxon>Planctomycetaceae</taxon>
        <taxon>Rubinisphaera</taxon>
    </lineage>
</organism>